<evidence type="ECO:0008006" key="11">
    <source>
        <dbReference type="Google" id="ProtNLM"/>
    </source>
</evidence>
<feature type="transmembrane region" description="Helical" evidence="8">
    <location>
        <begin position="275"/>
        <end position="296"/>
    </location>
</feature>
<evidence type="ECO:0000256" key="4">
    <source>
        <dbReference type="ARBA" id="ARBA00022692"/>
    </source>
</evidence>
<keyword evidence="3" id="KW-0813">Transport</keyword>
<dbReference type="EMBL" id="JABMIG020000017">
    <property type="protein sequence ID" value="KAL3802795.1"/>
    <property type="molecule type" value="Genomic_DNA"/>
</dbReference>
<organism evidence="9 10">
    <name type="scientific">Cyclotella cryptica</name>
    <dbReference type="NCBI Taxonomy" id="29204"/>
    <lineage>
        <taxon>Eukaryota</taxon>
        <taxon>Sar</taxon>
        <taxon>Stramenopiles</taxon>
        <taxon>Ochrophyta</taxon>
        <taxon>Bacillariophyta</taxon>
        <taxon>Coscinodiscophyceae</taxon>
        <taxon>Thalassiosirophycidae</taxon>
        <taxon>Stephanodiscales</taxon>
        <taxon>Stephanodiscaceae</taxon>
        <taxon>Cyclotella</taxon>
    </lineage>
</organism>
<dbReference type="InterPro" id="IPR052221">
    <property type="entry name" value="SLC35F_Transporter"/>
</dbReference>
<accession>A0ABD3QQY3</accession>
<keyword evidence="5 8" id="KW-1133">Transmembrane helix</keyword>
<evidence type="ECO:0000256" key="5">
    <source>
        <dbReference type="ARBA" id="ARBA00022989"/>
    </source>
</evidence>
<gene>
    <name evidence="9" type="ORF">HJC23_007572</name>
</gene>
<evidence type="ECO:0000256" key="1">
    <source>
        <dbReference type="ARBA" id="ARBA00004141"/>
    </source>
</evidence>
<dbReference type="Pfam" id="PF06027">
    <property type="entry name" value="SLC35F"/>
    <property type="match status" value="1"/>
</dbReference>
<proteinExistence type="inferred from homology"/>
<feature type="region of interest" description="Disordered" evidence="7">
    <location>
        <begin position="1"/>
        <end position="23"/>
    </location>
</feature>
<evidence type="ECO:0000256" key="6">
    <source>
        <dbReference type="ARBA" id="ARBA00023136"/>
    </source>
</evidence>
<evidence type="ECO:0000313" key="9">
    <source>
        <dbReference type="EMBL" id="KAL3802795.1"/>
    </source>
</evidence>
<comment type="subcellular location">
    <subcellularLocation>
        <location evidence="1">Membrane</location>
        <topology evidence="1">Multi-pass membrane protein</topology>
    </subcellularLocation>
</comment>
<evidence type="ECO:0000256" key="7">
    <source>
        <dbReference type="SAM" id="MobiDB-lite"/>
    </source>
</evidence>
<name>A0ABD3QQY3_9STRA</name>
<comment type="caution">
    <text evidence="9">The sequence shown here is derived from an EMBL/GenBank/DDBJ whole genome shotgun (WGS) entry which is preliminary data.</text>
</comment>
<dbReference type="AlphaFoldDB" id="A0ABD3QQY3"/>
<comment type="similarity">
    <text evidence="2">Belongs to the SLC35F solute transporter family.</text>
</comment>
<protein>
    <recommendedName>
        <fullName evidence="11">EamA domain-containing protein</fullName>
    </recommendedName>
</protein>
<evidence type="ECO:0000256" key="8">
    <source>
        <dbReference type="SAM" id="Phobius"/>
    </source>
</evidence>
<keyword evidence="4 8" id="KW-0812">Transmembrane</keyword>
<dbReference type="InterPro" id="IPR009262">
    <property type="entry name" value="SLC35_F1/F2/F6"/>
</dbReference>
<keyword evidence="6 8" id="KW-0472">Membrane</keyword>
<dbReference type="PANTHER" id="PTHR14233:SF4">
    <property type="entry name" value="SOLUTE CARRIER FAMILY 35 MEMBER F2"/>
    <property type="match status" value="1"/>
</dbReference>
<reference evidence="9 10" key="1">
    <citation type="journal article" date="2020" name="G3 (Bethesda)">
        <title>Improved Reference Genome for Cyclotella cryptica CCMP332, a Model for Cell Wall Morphogenesis, Salinity Adaptation, and Lipid Production in Diatoms (Bacillariophyta).</title>
        <authorList>
            <person name="Roberts W.R."/>
            <person name="Downey K.M."/>
            <person name="Ruck E.C."/>
            <person name="Traller J.C."/>
            <person name="Alverson A.J."/>
        </authorList>
    </citation>
    <scope>NUCLEOTIDE SEQUENCE [LARGE SCALE GENOMIC DNA]</scope>
    <source>
        <strain evidence="9 10">CCMP332</strain>
    </source>
</reference>
<sequence length="377" mass="42024">MCQDGGSQTHSLSRSLSECSPLFPSSETSVNIDESYHSFPTPEDASFWTNEFSHFRSRIKFAIINQPQTWVVHLNNAPWAIILYGQSIAIALAIGNFSFASLDNYYHIRIPALEMGLVCAQLQSPEIVDNTHLESVHTFPLTNLTLHTPWQAYLLLAILDVQANYLTMLSFQHTSLSSSMLLTSLSVFSTLLFRRCIFGKTSMPYSCKKIIGVSISVVGACLWIQKDFHTGNDSIISSDSREIIYGDLLAIASALLYGLNDVLLEYTVKANNDRIEYLGMIGLFGFLFSCFVQAPILETKELSNLLQNFSSIEFRVGNATILNLSLQSSPLWAVILTMFLDVGMGTPDWDLPPTCFFVALAMVICGMFLYEAQPLKK</sequence>
<dbReference type="PANTHER" id="PTHR14233">
    <property type="entry name" value="DUF914-RELATED"/>
    <property type="match status" value="1"/>
</dbReference>
<keyword evidence="10" id="KW-1185">Reference proteome</keyword>
<evidence type="ECO:0000313" key="10">
    <source>
        <dbReference type="Proteomes" id="UP001516023"/>
    </source>
</evidence>
<dbReference type="GO" id="GO:0016020">
    <property type="term" value="C:membrane"/>
    <property type="evidence" value="ECO:0007669"/>
    <property type="project" value="UniProtKB-SubCell"/>
</dbReference>
<evidence type="ECO:0000256" key="3">
    <source>
        <dbReference type="ARBA" id="ARBA00022448"/>
    </source>
</evidence>
<feature type="transmembrane region" description="Helical" evidence="8">
    <location>
        <begin position="351"/>
        <end position="370"/>
    </location>
</feature>
<dbReference type="Proteomes" id="UP001516023">
    <property type="component" value="Unassembled WGS sequence"/>
</dbReference>
<feature type="transmembrane region" description="Helical" evidence="8">
    <location>
        <begin position="77"/>
        <end position="99"/>
    </location>
</feature>
<evidence type="ECO:0000256" key="2">
    <source>
        <dbReference type="ARBA" id="ARBA00007863"/>
    </source>
</evidence>